<dbReference type="PROSITE" id="PS51294">
    <property type="entry name" value="HTH_MYB"/>
    <property type="match status" value="1"/>
</dbReference>
<evidence type="ECO:0000256" key="4">
    <source>
        <dbReference type="ARBA" id="ARBA00023163"/>
    </source>
</evidence>
<feature type="compositionally biased region" description="Polar residues" evidence="6">
    <location>
        <begin position="1"/>
        <end position="19"/>
    </location>
</feature>
<dbReference type="GO" id="GO:0010468">
    <property type="term" value="P:regulation of gene expression"/>
    <property type="evidence" value="ECO:0007669"/>
    <property type="project" value="UniProtKB-ARBA"/>
</dbReference>
<dbReference type="PANTHER" id="PTHR12802:SF175">
    <property type="entry name" value="PROTEIN REVEILLE 2"/>
    <property type="match status" value="1"/>
</dbReference>
<evidence type="ECO:0000256" key="3">
    <source>
        <dbReference type="ARBA" id="ARBA00023125"/>
    </source>
</evidence>
<dbReference type="PROSITE" id="PS51293">
    <property type="entry name" value="SANT"/>
    <property type="match status" value="1"/>
</dbReference>
<proteinExistence type="predicted"/>
<evidence type="ECO:0000259" key="7">
    <source>
        <dbReference type="PROSITE" id="PS50090"/>
    </source>
</evidence>
<comment type="subcellular location">
    <subcellularLocation>
        <location evidence="1">Nucleus</location>
    </subcellularLocation>
</comment>
<protein>
    <submittedName>
        <fullName evidence="10">Uncharacterized protein</fullName>
    </submittedName>
</protein>
<keyword evidence="5" id="KW-0539">Nucleus</keyword>
<evidence type="ECO:0000259" key="9">
    <source>
        <dbReference type="PROSITE" id="PS51294"/>
    </source>
</evidence>
<feature type="domain" description="Myb-like" evidence="7">
    <location>
        <begin position="53"/>
        <end position="103"/>
    </location>
</feature>
<dbReference type="Pfam" id="PF00249">
    <property type="entry name" value="Myb_DNA-binding"/>
    <property type="match status" value="1"/>
</dbReference>
<dbReference type="SUPFAM" id="SSF46689">
    <property type="entry name" value="Homeodomain-like"/>
    <property type="match status" value="1"/>
</dbReference>
<dbReference type="CDD" id="cd00167">
    <property type="entry name" value="SANT"/>
    <property type="match status" value="1"/>
</dbReference>
<dbReference type="Gene3D" id="1.10.10.60">
    <property type="entry name" value="Homeodomain-like"/>
    <property type="match status" value="1"/>
</dbReference>
<keyword evidence="3" id="KW-0238">DNA-binding</keyword>
<keyword evidence="2" id="KW-0805">Transcription regulation</keyword>
<dbReference type="PANTHER" id="PTHR12802">
    <property type="entry name" value="SWI/SNF COMPLEX-RELATED"/>
    <property type="match status" value="1"/>
</dbReference>
<dbReference type="Proteomes" id="UP001159364">
    <property type="component" value="Linkage Group LG02"/>
</dbReference>
<dbReference type="GO" id="GO:0003677">
    <property type="term" value="F:DNA binding"/>
    <property type="evidence" value="ECO:0007669"/>
    <property type="project" value="UniProtKB-KW"/>
</dbReference>
<evidence type="ECO:0000313" key="11">
    <source>
        <dbReference type="Proteomes" id="UP001159364"/>
    </source>
</evidence>
<dbReference type="EMBL" id="JAIWQS010000002">
    <property type="protein sequence ID" value="KAJ8771968.1"/>
    <property type="molecule type" value="Genomic_DNA"/>
</dbReference>
<dbReference type="InterPro" id="IPR009057">
    <property type="entry name" value="Homeodomain-like_sf"/>
</dbReference>
<dbReference type="InterPro" id="IPR006447">
    <property type="entry name" value="Myb_dom_plants"/>
</dbReference>
<dbReference type="NCBIfam" id="TIGR01557">
    <property type="entry name" value="myb_SHAQKYF"/>
    <property type="match status" value="1"/>
</dbReference>
<comment type="caution">
    <text evidence="10">The sequence shown here is derived from an EMBL/GenBank/DDBJ whole genome shotgun (WGS) entry which is preliminary data.</text>
</comment>
<evidence type="ECO:0000256" key="5">
    <source>
        <dbReference type="ARBA" id="ARBA00023242"/>
    </source>
</evidence>
<name>A0AAV8U0U0_9ROSI</name>
<sequence length="481" mass="53992">MSTQGQSGETKPNTSAEAENSSHDDNEQAESFGQMREFYAFGDHVPKVRKPYTMTKQREKWTEEEHQKFLEALKLYGRGWRKIQEHVSTKTAVQIRSHAQKFFSKVVRESSDVTGNCVKPIEIPPPRPKRKPMHPYPRKSVDVVKEKLISSQLERFPSPNLKVSEMDNQSPTSVLSAVALDCLETAVSEQQIRCSSPTSCTTDLLSNGLSPIEKDRMETSNSPVEQDKRSYSLAQSSSGSFLQKLSRNKYEFGSKVDVHTERDSTTEPTFASIKLFGKTVVVMNSHKSSVPSPESVFQVTCMSSRDNFDNNLKNFQPSAREALDMELSLGTANISSTFLLGAPVFQSAESLHKNENTLEKISSLQSMVFGGGLSFVNRTSADQNFIVAHVSVEEWSKEKEVPNERSCTSTSIGSVSGVDNREKNLEVSEYQYQRPDSVERAAMMINAKGFVPYKRCLAERDLKYQVATSEEQERQRARVCS</sequence>
<accession>A0AAV8U0U0</accession>
<evidence type="ECO:0000256" key="6">
    <source>
        <dbReference type="SAM" id="MobiDB-lite"/>
    </source>
</evidence>
<keyword evidence="11" id="KW-1185">Reference proteome</keyword>
<evidence type="ECO:0000259" key="8">
    <source>
        <dbReference type="PROSITE" id="PS51293"/>
    </source>
</evidence>
<dbReference type="InterPro" id="IPR017884">
    <property type="entry name" value="SANT_dom"/>
</dbReference>
<evidence type="ECO:0000313" key="10">
    <source>
        <dbReference type="EMBL" id="KAJ8771968.1"/>
    </source>
</evidence>
<reference evidence="10 11" key="1">
    <citation type="submission" date="2021-09" db="EMBL/GenBank/DDBJ databases">
        <title>Genomic insights and catalytic innovation underlie evolution of tropane alkaloids biosynthesis.</title>
        <authorList>
            <person name="Wang Y.-J."/>
            <person name="Tian T."/>
            <person name="Huang J.-P."/>
            <person name="Huang S.-X."/>
        </authorList>
    </citation>
    <scope>NUCLEOTIDE SEQUENCE [LARGE SCALE GENOMIC DNA]</scope>
    <source>
        <strain evidence="10">KIB-2018</strain>
        <tissue evidence="10">Leaf</tissue>
    </source>
</reference>
<gene>
    <name evidence="10" type="ORF">K2173_027145</name>
</gene>
<dbReference type="InterPro" id="IPR001005">
    <property type="entry name" value="SANT/Myb"/>
</dbReference>
<dbReference type="GO" id="GO:0005634">
    <property type="term" value="C:nucleus"/>
    <property type="evidence" value="ECO:0007669"/>
    <property type="project" value="UniProtKB-SubCell"/>
</dbReference>
<organism evidence="10 11">
    <name type="scientific">Erythroxylum novogranatense</name>
    <dbReference type="NCBI Taxonomy" id="1862640"/>
    <lineage>
        <taxon>Eukaryota</taxon>
        <taxon>Viridiplantae</taxon>
        <taxon>Streptophyta</taxon>
        <taxon>Embryophyta</taxon>
        <taxon>Tracheophyta</taxon>
        <taxon>Spermatophyta</taxon>
        <taxon>Magnoliopsida</taxon>
        <taxon>eudicotyledons</taxon>
        <taxon>Gunneridae</taxon>
        <taxon>Pentapetalae</taxon>
        <taxon>rosids</taxon>
        <taxon>fabids</taxon>
        <taxon>Malpighiales</taxon>
        <taxon>Erythroxylaceae</taxon>
        <taxon>Erythroxylum</taxon>
    </lineage>
</organism>
<evidence type="ECO:0000256" key="2">
    <source>
        <dbReference type="ARBA" id="ARBA00023015"/>
    </source>
</evidence>
<dbReference type="SMART" id="SM00717">
    <property type="entry name" value="SANT"/>
    <property type="match status" value="1"/>
</dbReference>
<dbReference type="InterPro" id="IPR017930">
    <property type="entry name" value="Myb_dom"/>
</dbReference>
<feature type="region of interest" description="Disordered" evidence="6">
    <location>
        <begin position="1"/>
        <end position="34"/>
    </location>
</feature>
<keyword evidence="4" id="KW-0804">Transcription</keyword>
<feature type="domain" description="HTH myb-type" evidence="9">
    <location>
        <begin position="53"/>
        <end position="107"/>
    </location>
</feature>
<dbReference type="AlphaFoldDB" id="A0AAV8U0U0"/>
<evidence type="ECO:0000256" key="1">
    <source>
        <dbReference type="ARBA" id="ARBA00004123"/>
    </source>
</evidence>
<feature type="domain" description="SANT" evidence="8">
    <location>
        <begin position="56"/>
        <end position="107"/>
    </location>
</feature>
<dbReference type="PROSITE" id="PS50090">
    <property type="entry name" value="MYB_LIKE"/>
    <property type="match status" value="1"/>
</dbReference>
<dbReference type="FunFam" id="1.10.10.60:FF:000023">
    <property type="entry name" value="protein REVEILLE 6 isoform X1"/>
    <property type="match status" value="1"/>
</dbReference>